<feature type="transmembrane region" description="Helical" evidence="1">
    <location>
        <begin position="192"/>
        <end position="212"/>
    </location>
</feature>
<accession>A0A084EQZ6</accession>
<keyword evidence="1" id="KW-0812">Transmembrane</keyword>
<keyword evidence="1" id="KW-0472">Membrane</keyword>
<dbReference type="Pfam" id="PF14023">
    <property type="entry name" value="Bestrophin-like"/>
    <property type="match status" value="1"/>
</dbReference>
<evidence type="ECO:0000256" key="1">
    <source>
        <dbReference type="SAM" id="Phobius"/>
    </source>
</evidence>
<evidence type="ECO:0008006" key="4">
    <source>
        <dbReference type="Google" id="ProtNLM"/>
    </source>
</evidence>
<dbReference type="PATRIC" id="fig|13690.10.peg.1150"/>
<keyword evidence="1" id="KW-1133">Transmembrane helix</keyword>
<gene>
    <name evidence="2" type="ORF">CP98_01110</name>
</gene>
<reference evidence="2 3" key="1">
    <citation type="submission" date="2014-03" db="EMBL/GenBank/DDBJ databases">
        <title>Genome sequence of Sphingobium yanoikuyae B1.</title>
        <authorList>
            <person name="Gan H.M."/>
            <person name="Gan H.Y."/>
            <person name="Savka M.A."/>
        </authorList>
    </citation>
    <scope>NUCLEOTIDE SEQUENCE [LARGE SCALE GENOMIC DNA]</scope>
    <source>
        <strain evidence="2 3">B1</strain>
    </source>
</reference>
<feature type="transmembrane region" description="Helical" evidence="1">
    <location>
        <begin position="12"/>
        <end position="35"/>
    </location>
</feature>
<dbReference type="InterPro" id="IPR025333">
    <property type="entry name" value="DUF4239"/>
</dbReference>
<dbReference type="Proteomes" id="UP000028534">
    <property type="component" value="Unassembled WGS sequence"/>
</dbReference>
<dbReference type="EMBL" id="JGVR01000004">
    <property type="protein sequence ID" value="KEZ20388.1"/>
    <property type="molecule type" value="Genomic_DNA"/>
</dbReference>
<comment type="caution">
    <text evidence="2">The sequence shown here is derived from an EMBL/GenBank/DDBJ whole genome shotgun (WGS) entry which is preliminary data.</text>
</comment>
<sequence>MTNLAEFLDKLPILLVGFLMLATMTLTATAGYVLRQRVRRLLTHKGAKEEGGAEGYIVSAVIGLVALLLGFTFALAVGRFETRRALVLQEANAIGTSYLRVQGLPEPHRTRMSQILVNYTNNRVELGTASPDKMAPLIVASDRLLVELWAGTLAATDAIGNSALASSLHSTVNEVIDMDSARKAARKVRVPGEVFLALWLYIAVTAGMLGYARSETQGRMLAGILFLLFTMSYMLIIDIDRPAGGNIVESQGPMIELRETLKQQPPGTFDIWRKPVAAPAT</sequence>
<dbReference type="eggNOG" id="ENOG502Z8P1">
    <property type="taxonomic scope" value="Bacteria"/>
</dbReference>
<proteinExistence type="predicted"/>
<dbReference type="AlphaFoldDB" id="A0A084EQZ6"/>
<feature type="transmembrane region" description="Helical" evidence="1">
    <location>
        <begin position="55"/>
        <end position="77"/>
    </location>
</feature>
<dbReference type="RefSeq" id="WP_037517696.1">
    <property type="nucleotide sequence ID" value="NZ_JGVR01000004.1"/>
</dbReference>
<protein>
    <recommendedName>
        <fullName evidence="4">DUF4239 domain-containing protein</fullName>
    </recommendedName>
</protein>
<organism evidence="2 3">
    <name type="scientific">Sphingobium yanoikuyae</name>
    <name type="common">Sphingomonas yanoikuyae</name>
    <dbReference type="NCBI Taxonomy" id="13690"/>
    <lineage>
        <taxon>Bacteria</taxon>
        <taxon>Pseudomonadati</taxon>
        <taxon>Pseudomonadota</taxon>
        <taxon>Alphaproteobacteria</taxon>
        <taxon>Sphingomonadales</taxon>
        <taxon>Sphingomonadaceae</taxon>
        <taxon>Sphingobium</taxon>
    </lineage>
</organism>
<feature type="transmembrane region" description="Helical" evidence="1">
    <location>
        <begin position="218"/>
        <end position="237"/>
    </location>
</feature>
<evidence type="ECO:0000313" key="3">
    <source>
        <dbReference type="Proteomes" id="UP000028534"/>
    </source>
</evidence>
<name>A0A084EQZ6_SPHYA</name>
<evidence type="ECO:0000313" key="2">
    <source>
        <dbReference type="EMBL" id="KEZ20388.1"/>
    </source>
</evidence>
<dbReference type="STRING" id="13690.AX777_12915"/>